<proteinExistence type="predicted"/>
<keyword evidence="3" id="KW-1185">Reference proteome</keyword>
<dbReference type="AlphaFoldDB" id="A0A6A4V148"/>
<evidence type="ECO:0000313" key="3">
    <source>
        <dbReference type="Proteomes" id="UP000440578"/>
    </source>
</evidence>
<gene>
    <name evidence="2" type="primary">Dscam2_10</name>
    <name evidence="2" type="ORF">FJT64_013919</name>
</gene>
<dbReference type="InterPro" id="IPR036179">
    <property type="entry name" value="Ig-like_dom_sf"/>
</dbReference>
<evidence type="ECO:0000259" key="1">
    <source>
        <dbReference type="PROSITE" id="PS50835"/>
    </source>
</evidence>
<dbReference type="InterPro" id="IPR013783">
    <property type="entry name" value="Ig-like_fold"/>
</dbReference>
<accession>A0A6A4V148</accession>
<feature type="domain" description="Ig-like" evidence="1">
    <location>
        <begin position="49"/>
        <end position="105"/>
    </location>
</feature>
<organism evidence="2 3">
    <name type="scientific">Amphibalanus amphitrite</name>
    <name type="common">Striped barnacle</name>
    <name type="synonym">Balanus amphitrite</name>
    <dbReference type="NCBI Taxonomy" id="1232801"/>
    <lineage>
        <taxon>Eukaryota</taxon>
        <taxon>Metazoa</taxon>
        <taxon>Ecdysozoa</taxon>
        <taxon>Arthropoda</taxon>
        <taxon>Crustacea</taxon>
        <taxon>Multicrustacea</taxon>
        <taxon>Cirripedia</taxon>
        <taxon>Thoracica</taxon>
        <taxon>Thoracicalcarea</taxon>
        <taxon>Balanomorpha</taxon>
        <taxon>Balanoidea</taxon>
        <taxon>Balanidae</taxon>
        <taxon>Amphibalaninae</taxon>
        <taxon>Amphibalanus</taxon>
    </lineage>
</organism>
<protein>
    <submittedName>
        <fullName evidence="2">Down syndrome cell adhesion molecule-like protein Dscam2</fullName>
    </submittedName>
</protein>
<dbReference type="SUPFAM" id="SSF48726">
    <property type="entry name" value="Immunoglobulin"/>
    <property type="match status" value="1"/>
</dbReference>
<dbReference type="EMBL" id="VIIS01002174">
    <property type="protein sequence ID" value="KAF0287673.1"/>
    <property type="molecule type" value="Genomic_DNA"/>
</dbReference>
<sequence length="105" mass="10932">MLRDGRRLPAAAGRPALQLTGGDPSVAGMYQCHVTDDLATAQVRIGAWPARLLSSLVQQTVQPGVDATVTFTCAATGSPPPAVTWTKDGVGADQLGSRWVSWTGD</sequence>
<reference evidence="2 3" key="1">
    <citation type="submission" date="2019-07" db="EMBL/GenBank/DDBJ databases">
        <title>Draft genome assembly of a fouling barnacle, Amphibalanus amphitrite (Darwin, 1854): The first reference genome for Thecostraca.</title>
        <authorList>
            <person name="Kim W."/>
        </authorList>
    </citation>
    <scope>NUCLEOTIDE SEQUENCE [LARGE SCALE GENOMIC DNA]</scope>
    <source>
        <strain evidence="2">SNU_AA5</strain>
        <tissue evidence="2">Soma without cirri and trophi</tissue>
    </source>
</reference>
<evidence type="ECO:0000313" key="2">
    <source>
        <dbReference type="EMBL" id="KAF0287673.1"/>
    </source>
</evidence>
<dbReference type="Gene3D" id="2.60.40.10">
    <property type="entry name" value="Immunoglobulins"/>
    <property type="match status" value="1"/>
</dbReference>
<name>A0A6A4V148_AMPAM</name>
<dbReference type="PROSITE" id="PS50835">
    <property type="entry name" value="IG_LIKE"/>
    <property type="match status" value="1"/>
</dbReference>
<comment type="caution">
    <text evidence="2">The sequence shown here is derived from an EMBL/GenBank/DDBJ whole genome shotgun (WGS) entry which is preliminary data.</text>
</comment>
<dbReference type="Proteomes" id="UP000440578">
    <property type="component" value="Unassembled WGS sequence"/>
</dbReference>
<dbReference type="OrthoDB" id="438268at2759"/>
<dbReference type="InterPro" id="IPR007110">
    <property type="entry name" value="Ig-like_dom"/>
</dbReference>
<dbReference type="Pfam" id="PF13927">
    <property type="entry name" value="Ig_3"/>
    <property type="match status" value="1"/>
</dbReference>